<dbReference type="eggNOG" id="ENOG502S8KH">
    <property type="taxonomic scope" value="Eukaryota"/>
</dbReference>
<dbReference type="InterPro" id="IPR019180">
    <property type="entry name" value="Oxidoreductase-like_N"/>
</dbReference>
<dbReference type="AlphaFoldDB" id="F4WS03"/>
<sequence length="122" mass="14316">FWTELKQMSAILRSRLIISKSFCYYRRHSSIRKDDEVRTDHAKEISVDDLTEPTNCCMSGCTNCVWIKYTERLSNMIEKSNIDLQKAIFDKIKDPNMKAFPERQQIVHKVLSDNVSKLLSKI</sequence>
<dbReference type="PANTHER" id="PTHR21193">
    <property type="entry name" value="OXIDOREDUCTASE-LIKE DOMAIN-CONTAINING PROTEIN 1"/>
    <property type="match status" value="1"/>
</dbReference>
<dbReference type="InterPro" id="IPR039251">
    <property type="entry name" value="OXLD1"/>
</dbReference>
<keyword evidence="3" id="KW-1185">Reference proteome</keyword>
<organism evidence="3">
    <name type="scientific">Acromyrmex echinatior</name>
    <name type="common">Panamanian leafcutter ant</name>
    <name type="synonym">Acromyrmex octospinosus echinatior</name>
    <dbReference type="NCBI Taxonomy" id="103372"/>
    <lineage>
        <taxon>Eukaryota</taxon>
        <taxon>Metazoa</taxon>
        <taxon>Ecdysozoa</taxon>
        <taxon>Arthropoda</taxon>
        <taxon>Hexapoda</taxon>
        <taxon>Insecta</taxon>
        <taxon>Pterygota</taxon>
        <taxon>Neoptera</taxon>
        <taxon>Endopterygota</taxon>
        <taxon>Hymenoptera</taxon>
        <taxon>Apocrita</taxon>
        <taxon>Aculeata</taxon>
        <taxon>Formicoidea</taxon>
        <taxon>Formicidae</taxon>
        <taxon>Myrmicinae</taxon>
        <taxon>Acromyrmex</taxon>
    </lineage>
</organism>
<dbReference type="GO" id="GO:0005739">
    <property type="term" value="C:mitochondrion"/>
    <property type="evidence" value="ECO:0007669"/>
    <property type="project" value="TreeGrafter"/>
</dbReference>
<name>F4WS03_ACREC</name>
<dbReference type="EMBL" id="GL888294">
    <property type="protein sequence ID" value="EGI63026.1"/>
    <property type="molecule type" value="Genomic_DNA"/>
</dbReference>
<evidence type="ECO:0000313" key="3">
    <source>
        <dbReference type="Proteomes" id="UP000007755"/>
    </source>
</evidence>
<accession>F4WS03</accession>
<feature type="domain" description="Oxidoreductase-like" evidence="1">
    <location>
        <begin position="52"/>
        <end position="76"/>
    </location>
</feature>
<evidence type="ECO:0000313" key="2">
    <source>
        <dbReference type="EMBL" id="EGI63026.1"/>
    </source>
</evidence>
<reference evidence="2" key="1">
    <citation type="submission" date="2011-02" db="EMBL/GenBank/DDBJ databases">
        <title>The genome of the leaf-cutting ant Acromyrmex echinatior suggests key adaptations to social evolution and fungus farming.</title>
        <authorList>
            <person name="Nygaard S."/>
            <person name="Zhang G."/>
        </authorList>
    </citation>
    <scope>NUCLEOTIDE SEQUENCE</scope>
</reference>
<dbReference type="Proteomes" id="UP000007755">
    <property type="component" value="Unassembled WGS sequence"/>
</dbReference>
<dbReference type="Pfam" id="PF09791">
    <property type="entry name" value="Oxidored-like"/>
    <property type="match status" value="1"/>
</dbReference>
<evidence type="ECO:0000259" key="1">
    <source>
        <dbReference type="Pfam" id="PF09791"/>
    </source>
</evidence>
<dbReference type="InParanoid" id="F4WS03"/>
<dbReference type="PANTHER" id="PTHR21193:SF3">
    <property type="entry name" value="OXIDOREDUCTASE-LIKE DOMAIN-CONTAINING PROTEIN 1"/>
    <property type="match status" value="1"/>
</dbReference>
<protein>
    <submittedName>
        <fullName evidence="2">Uncharacterized protein C17orf90</fullName>
    </submittedName>
</protein>
<gene>
    <name evidence="2" type="ORF">G5I_08610</name>
</gene>
<proteinExistence type="predicted"/>
<feature type="non-terminal residue" evidence="2">
    <location>
        <position position="1"/>
    </location>
</feature>